<dbReference type="PANTHER" id="PTHR15503">
    <property type="entry name" value="LDOC1 RELATED"/>
    <property type="match status" value="1"/>
</dbReference>
<keyword evidence="4" id="KW-0695">RNA-directed DNA polymerase</keyword>
<dbReference type="CDD" id="cd00303">
    <property type="entry name" value="retropepsin_like"/>
    <property type="match status" value="1"/>
</dbReference>
<dbReference type="InterPro" id="IPR036875">
    <property type="entry name" value="Znf_CCHC_sf"/>
</dbReference>
<keyword evidence="5" id="KW-1185">Reference proteome</keyword>
<evidence type="ECO:0000313" key="4">
    <source>
        <dbReference type="EMBL" id="GJT63818.1"/>
    </source>
</evidence>
<dbReference type="Proteomes" id="UP001151760">
    <property type="component" value="Unassembled WGS sequence"/>
</dbReference>
<dbReference type="EMBL" id="BQNB010017491">
    <property type="protein sequence ID" value="GJT63818.1"/>
    <property type="molecule type" value="Genomic_DNA"/>
</dbReference>
<dbReference type="SMART" id="SM00343">
    <property type="entry name" value="ZnF_C2HC"/>
    <property type="match status" value="2"/>
</dbReference>
<dbReference type="InterPro" id="IPR032567">
    <property type="entry name" value="RTL1-rel"/>
</dbReference>
<reference evidence="4" key="1">
    <citation type="journal article" date="2022" name="Int. J. Mol. Sci.">
        <title>Draft Genome of Tanacetum Coccineum: Genomic Comparison of Closely Related Tanacetum-Family Plants.</title>
        <authorList>
            <person name="Yamashiro T."/>
            <person name="Shiraishi A."/>
            <person name="Nakayama K."/>
            <person name="Satake H."/>
        </authorList>
    </citation>
    <scope>NUCLEOTIDE SEQUENCE</scope>
</reference>
<keyword evidence="1" id="KW-0862">Zinc</keyword>
<reference evidence="4" key="2">
    <citation type="submission" date="2022-01" db="EMBL/GenBank/DDBJ databases">
        <authorList>
            <person name="Yamashiro T."/>
            <person name="Shiraishi A."/>
            <person name="Satake H."/>
            <person name="Nakayama K."/>
        </authorList>
    </citation>
    <scope>NUCLEOTIDE SEQUENCE</scope>
</reference>
<dbReference type="GO" id="GO:0003964">
    <property type="term" value="F:RNA-directed DNA polymerase activity"/>
    <property type="evidence" value="ECO:0007669"/>
    <property type="project" value="UniProtKB-KW"/>
</dbReference>
<keyword evidence="4" id="KW-0548">Nucleotidyltransferase</keyword>
<comment type="caution">
    <text evidence="4">The sequence shown here is derived from an EMBL/GenBank/DDBJ whole genome shotgun (WGS) entry which is preliminary data.</text>
</comment>
<organism evidence="4 5">
    <name type="scientific">Tanacetum coccineum</name>
    <dbReference type="NCBI Taxonomy" id="301880"/>
    <lineage>
        <taxon>Eukaryota</taxon>
        <taxon>Viridiplantae</taxon>
        <taxon>Streptophyta</taxon>
        <taxon>Embryophyta</taxon>
        <taxon>Tracheophyta</taxon>
        <taxon>Spermatophyta</taxon>
        <taxon>Magnoliopsida</taxon>
        <taxon>eudicotyledons</taxon>
        <taxon>Gunneridae</taxon>
        <taxon>Pentapetalae</taxon>
        <taxon>asterids</taxon>
        <taxon>campanulids</taxon>
        <taxon>Asterales</taxon>
        <taxon>Asteraceae</taxon>
        <taxon>Asteroideae</taxon>
        <taxon>Anthemideae</taxon>
        <taxon>Anthemidinae</taxon>
        <taxon>Tanacetum</taxon>
    </lineage>
</organism>
<dbReference type="Gene3D" id="4.10.60.10">
    <property type="entry name" value="Zinc finger, CCHC-type"/>
    <property type="match status" value="1"/>
</dbReference>
<dbReference type="SUPFAM" id="SSF57756">
    <property type="entry name" value="Retrovirus zinc finger-like domains"/>
    <property type="match status" value="1"/>
</dbReference>
<evidence type="ECO:0000259" key="3">
    <source>
        <dbReference type="PROSITE" id="PS50158"/>
    </source>
</evidence>
<dbReference type="InterPro" id="IPR021109">
    <property type="entry name" value="Peptidase_aspartic_dom_sf"/>
</dbReference>
<gene>
    <name evidence="4" type="ORF">Tco_1015298</name>
</gene>
<keyword evidence="4" id="KW-0808">Transferase</keyword>
<protein>
    <submittedName>
        <fullName evidence="4">Reverse transcriptase domain-containing protein</fullName>
    </submittedName>
</protein>
<proteinExistence type="predicted"/>
<keyword evidence="1" id="KW-0863">Zinc-finger</keyword>
<dbReference type="Gene3D" id="2.40.70.10">
    <property type="entry name" value="Acid Proteases"/>
    <property type="match status" value="1"/>
</dbReference>
<dbReference type="InterPro" id="IPR001878">
    <property type="entry name" value="Znf_CCHC"/>
</dbReference>
<accession>A0ABQ5FLI1</accession>
<evidence type="ECO:0000256" key="2">
    <source>
        <dbReference type="SAM" id="MobiDB-lite"/>
    </source>
</evidence>
<evidence type="ECO:0000313" key="5">
    <source>
        <dbReference type="Proteomes" id="UP001151760"/>
    </source>
</evidence>
<feature type="compositionally biased region" description="Basic and acidic residues" evidence="2">
    <location>
        <begin position="32"/>
        <end position="54"/>
    </location>
</feature>
<dbReference type="Pfam" id="PF08284">
    <property type="entry name" value="RVP_2"/>
    <property type="match status" value="1"/>
</dbReference>
<evidence type="ECO:0000256" key="1">
    <source>
        <dbReference type="PROSITE-ProRule" id="PRU00047"/>
    </source>
</evidence>
<feature type="region of interest" description="Disordered" evidence="2">
    <location>
        <begin position="24"/>
        <end position="62"/>
    </location>
</feature>
<keyword evidence="1" id="KW-0479">Metal-binding</keyword>
<sequence length="270" mass="30255">MVEVTKPSTIQKAVQIAGTLTDETLRNGSIKKNPEKMGNRGEPSKDRNGRDNNKRTRTGNAFATTANPVRREYTGTTPKCTTCNFHHPPEIPCRTCFNCNHPGHFAKDCRVVPRNVKPINARNPTARAYYECGSTDHIKAACLRLNQAQWPGGNHQNQVVDVNEGIKPSNLGFSYEIEIASGQLVEIDKAIKGCKLEIEGHMFYINLIPFGSGSFDMIIGMDWLSNHKAKIICHKKVVKIPLPDDKVLRVLGERPEKKMRHLRSAKTKEK</sequence>
<feature type="domain" description="CCHC-type" evidence="3">
    <location>
        <begin position="96"/>
        <end position="110"/>
    </location>
</feature>
<dbReference type="PANTHER" id="PTHR15503:SF45">
    <property type="entry name" value="RNA-DIRECTED DNA POLYMERASE HOMOLOG"/>
    <property type="match status" value="1"/>
</dbReference>
<dbReference type="Pfam" id="PF00098">
    <property type="entry name" value="zf-CCHC"/>
    <property type="match status" value="1"/>
</dbReference>
<dbReference type="PROSITE" id="PS50158">
    <property type="entry name" value="ZF_CCHC"/>
    <property type="match status" value="1"/>
</dbReference>
<name>A0ABQ5FLI1_9ASTR</name>